<dbReference type="EMBL" id="UINC01093504">
    <property type="protein sequence ID" value="SVC47973.1"/>
    <property type="molecule type" value="Genomic_DNA"/>
</dbReference>
<feature type="non-terminal residue" evidence="1">
    <location>
        <position position="156"/>
    </location>
</feature>
<organism evidence="1">
    <name type="scientific">marine metagenome</name>
    <dbReference type="NCBI Taxonomy" id="408172"/>
    <lineage>
        <taxon>unclassified sequences</taxon>
        <taxon>metagenomes</taxon>
        <taxon>ecological metagenomes</taxon>
    </lineage>
</organism>
<evidence type="ECO:0000313" key="1">
    <source>
        <dbReference type="EMBL" id="SVC47973.1"/>
    </source>
</evidence>
<proteinExistence type="predicted"/>
<reference evidence="1" key="1">
    <citation type="submission" date="2018-05" db="EMBL/GenBank/DDBJ databases">
        <authorList>
            <person name="Lanie J.A."/>
            <person name="Ng W.-L."/>
            <person name="Kazmierczak K.M."/>
            <person name="Andrzejewski T.M."/>
            <person name="Davidsen T.M."/>
            <person name="Wayne K.J."/>
            <person name="Tettelin H."/>
            <person name="Glass J.I."/>
            <person name="Rusch D."/>
            <person name="Podicherti R."/>
            <person name="Tsui H.-C.T."/>
            <person name="Winkler M.E."/>
        </authorList>
    </citation>
    <scope>NUCLEOTIDE SEQUENCE</scope>
</reference>
<sequence length="156" mass="17372">MIKNIYILLLLSLSFGTVTDIDGNVYETVQIGEQLWTAKNLKVTHYNNGNEIPTGVDNEDWSNSSEGVHAIYVDNLIPNQEKNISNNYGIVNETNGDRDECGSSCSDVCEIIGSYNEIEGNESTSHFMFTTYVNSYIHIWAEGAFSYIAFTSTVCT</sequence>
<dbReference type="AlphaFoldDB" id="A0A382MG29"/>
<name>A0A382MG29_9ZZZZ</name>
<accession>A0A382MG29</accession>
<evidence type="ECO:0008006" key="2">
    <source>
        <dbReference type="Google" id="ProtNLM"/>
    </source>
</evidence>
<protein>
    <recommendedName>
        <fullName evidence="2">Fibrobacter succinogenes major paralogous domain-containing protein</fullName>
    </recommendedName>
</protein>
<gene>
    <name evidence="1" type="ORF">METZ01_LOCUS300827</name>
</gene>